<feature type="region of interest" description="Disordered" evidence="1">
    <location>
        <begin position="557"/>
        <end position="593"/>
    </location>
</feature>
<dbReference type="PANTHER" id="PTHR34978:SF3">
    <property type="entry name" value="SLR0241 PROTEIN"/>
    <property type="match status" value="1"/>
</dbReference>
<evidence type="ECO:0000313" key="4">
    <source>
        <dbReference type="EMBL" id="AFC84621.1"/>
    </source>
</evidence>
<dbReference type="PANTHER" id="PTHR34978">
    <property type="entry name" value="POSSIBLE SENSOR-TRANSDUCER PROTEIN BLAR"/>
    <property type="match status" value="1"/>
</dbReference>
<name>H8L0J5_FRAAD</name>
<feature type="transmembrane region" description="Helical" evidence="2">
    <location>
        <begin position="112"/>
        <end position="133"/>
    </location>
</feature>
<evidence type="ECO:0000259" key="3">
    <source>
        <dbReference type="Pfam" id="PF05569"/>
    </source>
</evidence>
<feature type="domain" description="Peptidase M56" evidence="3">
    <location>
        <begin position="112"/>
        <end position="299"/>
    </location>
</feature>
<dbReference type="AlphaFoldDB" id="H8L0J5"/>
<keyword evidence="2" id="KW-1133">Transmembrane helix</keyword>
<evidence type="ECO:0000313" key="5">
    <source>
        <dbReference type="Proteomes" id="UP000005234"/>
    </source>
</evidence>
<feature type="transmembrane region" description="Helical" evidence="2">
    <location>
        <begin position="12"/>
        <end position="33"/>
    </location>
</feature>
<dbReference type="eggNOG" id="COG4219">
    <property type="taxonomic scope" value="Bacteria"/>
</dbReference>
<dbReference type="OrthoDB" id="15218at2"/>
<feature type="compositionally biased region" description="Polar residues" evidence="1">
    <location>
        <begin position="557"/>
        <end position="569"/>
    </location>
</feature>
<dbReference type="InterPro" id="IPR008756">
    <property type="entry name" value="Peptidase_M56"/>
</dbReference>
<protein>
    <submittedName>
        <fullName evidence="4">Antirepressor regulating drug resistance protein</fullName>
    </submittedName>
</protein>
<proteinExistence type="predicted"/>
<accession>H8L0J5</accession>
<keyword evidence="2" id="KW-0472">Membrane</keyword>
<dbReference type="Proteomes" id="UP000005234">
    <property type="component" value="Chromosome"/>
</dbReference>
<dbReference type="KEGG" id="fau:Fraau_0121"/>
<dbReference type="RefSeq" id="WP_014401627.1">
    <property type="nucleotide sequence ID" value="NC_017033.1"/>
</dbReference>
<dbReference type="HOGENOM" id="CLU_459876_0_0_6"/>
<keyword evidence="5" id="KW-1185">Reference proteome</keyword>
<keyword evidence="2" id="KW-0812">Transmembrane</keyword>
<gene>
    <name evidence="4" type="ordered locus">Fraau_0121</name>
</gene>
<dbReference type="STRING" id="767434.Fraau_0121"/>
<dbReference type="EMBL" id="CP003350">
    <property type="protein sequence ID" value="AFC84621.1"/>
    <property type="molecule type" value="Genomic_DNA"/>
</dbReference>
<dbReference type="Pfam" id="PF05569">
    <property type="entry name" value="Peptidase_M56"/>
    <property type="match status" value="1"/>
</dbReference>
<evidence type="ECO:0000256" key="1">
    <source>
        <dbReference type="SAM" id="MobiDB-lite"/>
    </source>
</evidence>
<dbReference type="InterPro" id="IPR052173">
    <property type="entry name" value="Beta-lactam_resp_regulator"/>
</dbReference>
<evidence type="ECO:0000256" key="2">
    <source>
        <dbReference type="SAM" id="Phobius"/>
    </source>
</evidence>
<organism evidence="4 5">
    <name type="scientific">Frateuria aurantia (strain ATCC 33424 / DSM 6220 / KCTC 2777 / LMG 1558 / NBRC 3245 / NCIMB 13370)</name>
    <name type="common">Acetobacter aurantius</name>
    <dbReference type="NCBI Taxonomy" id="767434"/>
    <lineage>
        <taxon>Bacteria</taxon>
        <taxon>Pseudomonadati</taxon>
        <taxon>Pseudomonadota</taxon>
        <taxon>Gammaproteobacteria</taxon>
        <taxon>Lysobacterales</taxon>
        <taxon>Rhodanobacteraceae</taxon>
        <taxon>Frateuria</taxon>
    </lineage>
</organism>
<reference evidence="4" key="1">
    <citation type="submission" date="2012-02" db="EMBL/GenBank/DDBJ databases">
        <title>The complete genome of Frateuria aurantia DSM 6220.</title>
        <authorList>
            <consortium name="US DOE Joint Genome Institute (JGI-PGF)"/>
            <person name="Lucas S."/>
            <person name="Copeland A."/>
            <person name="Lapidus A."/>
            <person name="Glavina del Rio T."/>
            <person name="Dalin E."/>
            <person name="Tice H."/>
            <person name="Bruce D."/>
            <person name="Goodwin L."/>
            <person name="Pitluck S."/>
            <person name="Peters L."/>
            <person name="Ovchinnikova G."/>
            <person name="Teshima H."/>
            <person name="Kyrpides N."/>
            <person name="Mavromatis K."/>
            <person name="Ivanova N."/>
            <person name="Brettin T."/>
            <person name="Detter J.C."/>
            <person name="Han C."/>
            <person name="Larimer F."/>
            <person name="Land M."/>
            <person name="Hauser L."/>
            <person name="Markowitz V."/>
            <person name="Cheng J.-F."/>
            <person name="Hugenholtz P."/>
            <person name="Woyke T."/>
            <person name="Wu D."/>
            <person name="Brambilla E."/>
            <person name="Klenk H.-P."/>
            <person name="Eisen J.A."/>
        </authorList>
    </citation>
    <scope>NUCLEOTIDE SEQUENCE</scope>
    <source>
        <strain evidence="4">DSM 6220</strain>
    </source>
</reference>
<dbReference type="CDD" id="cd07341">
    <property type="entry name" value="M56_BlaR1_MecR1_like"/>
    <property type="match status" value="1"/>
</dbReference>
<sequence length="593" mass="65539">MDVIDRMTSLWLPWLCWTCLQTLLLTGLVALLDRCLPRLSAATRCTLWWLVGLQVLAGLGWRLRLVWPWPPGDDGLLARLGIPAGDLGVSPPGGGRIRPAMLDDIIVHGLRWLFLAWLGLLIVQVLISLGQAWQAHALRRRSQPLQQELIRTLAGIQARGMGLRRLPELRTATSLGSPVVSGLWRPMILLPATCPSAPAEAAMMIAHELAHLRRGDLWLGWVPALARHLLCFHPALLWSNHAYRLQRESACDSLAMQHSREDPQAYGRLLLQWGAARPSDSQLGSAPSGHRDLQWRLQALRRNQAKSPERRWQAVAAMLLSLSGVLPYRLSLADPALQAVQPPPMMTPIIPAMAPLPVPPPPVISPPRISPPIPTPAPVPAGSGPSSRPPTAWAAFDGQTLYFQGGADDQARFARHRQGQQPVFWYRHGQQVWLSHDPVLIRQVVGSLQSPSAMAVRSNALDPAQRALLQQQWLNAREQSDLAARQADLAASQARNHRARVQQLWQARLRQPPLPAASIAHPLSLSPEPSDTTEMDKLRQRQRVLQEQMQDLVRQQQVYATPPQATGSGQAPAKLQRLLEGAVRQGRATPVNP</sequence>